<dbReference type="InterPro" id="IPR050077">
    <property type="entry name" value="LexA_repressor"/>
</dbReference>
<dbReference type="Gene3D" id="2.10.109.10">
    <property type="entry name" value="Umud Fragment, subunit A"/>
    <property type="match status" value="1"/>
</dbReference>
<keyword evidence="3" id="KW-1185">Reference proteome</keyword>
<dbReference type="Proteomes" id="UP001056381">
    <property type="component" value="Chromosome"/>
</dbReference>
<dbReference type="InterPro" id="IPR036286">
    <property type="entry name" value="LexA/Signal_pep-like_sf"/>
</dbReference>
<reference evidence="2" key="1">
    <citation type="submission" date="2022-05" db="EMBL/GenBank/DDBJ databases">
        <title>Single-amplified genomics reveal most streamlined microbe among free-living bacteria.</title>
        <authorList>
            <person name="Roda-Garcia J."/>
            <person name="Haro-Moreno J.M."/>
            <person name="Rodriguez-Valera F."/>
            <person name="Almagro-Moreno S."/>
            <person name="Lopez-Perez M."/>
        </authorList>
    </citation>
    <scope>NUCLEOTIDE SEQUENCE</scope>
    <source>
        <strain evidence="2">TMED112-D2-2</strain>
    </source>
</reference>
<dbReference type="SUPFAM" id="SSF51306">
    <property type="entry name" value="LexA/Signal peptidase"/>
    <property type="match status" value="1"/>
</dbReference>
<name>A0A9Q8TXR0_9GAMM</name>
<dbReference type="InterPro" id="IPR039418">
    <property type="entry name" value="LexA-like"/>
</dbReference>
<feature type="domain" description="Peptidase S24/S26A/S26B/S26C" evidence="1">
    <location>
        <begin position="20"/>
        <end position="126"/>
    </location>
</feature>
<gene>
    <name evidence="2" type="ORF">M9B40_03880</name>
</gene>
<dbReference type="PANTHER" id="PTHR33516">
    <property type="entry name" value="LEXA REPRESSOR"/>
    <property type="match status" value="1"/>
</dbReference>
<evidence type="ECO:0000259" key="1">
    <source>
        <dbReference type="Pfam" id="PF00717"/>
    </source>
</evidence>
<dbReference type="InterPro" id="IPR015927">
    <property type="entry name" value="Peptidase_S24_S26A/B/C"/>
</dbReference>
<dbReference type="PANTHER" id="PTHR33516:SF2">
    <property type="entry name" value="LEXA REPRESSOR-RELATED"/>
    <property type="match status" value="1"/>
</dbReference>
<evidence type="ECO:0000313" key="2">
    <source>
        <dbReference type="EMBL" id="URQ62873.1"/>
    </source>
</evidence>
<organism evidence="2 3">
    <name type="scientific">SAR86 cluster bacterium</name>
    <dbReference type="NCBI Taxonomy" id="2030880"/>
    <lineage>
        <taxon>Bacteria</taxon>
        <taxon>Pseudomonadati</taxon>
        <taxon>Pseudomonadota</taxon>
        <taxon>Gammaproteobacteria</taxon>
        <taxon>SAR86 cluster</taxon>
    </lineage>
</organism>
<dbReference type="AlphaFoldDB" id="A0A9Q8TXR0"/>
<proteinExistence type="predicted"/>
<protein>
    <submittedName>
        <fullName evidence="2">DNA polymerase V subunit UmuD</fullName>
    </submittedName>
</protein>
<sequence length="133" mass="15145">MFHNQKNRDAFSHKKLKHSGFPSPANDYVENPININDLLIKRPSSTFLMRFRGNDMLFSGIKNNAILIIDRSLKPNSGDIIVASANGEFICRKIIIDTKKILMTNCRNNKILNIENMPDFEFLGVVTSSINVY</sequence>
<evidence type="ECO:0000313" key="3">
    <source>
        <dbReference type="Proteomes" id="UP001056381"/>
    </source>
</evidence>
<dbReference type="Pfam" id="PF00717">
    <property type="entry name" value="Peptidase_S24"/>
    <property type="match status" value="1"/>
</dbReference>
<dbReference type="CDD" id="cd06529">
    <property type="entry name" value="S24_LexA-like"/>
    <property type="match status" value="1"/>
</dbReference>
<dbReference type="EMBL" id="CP097966">
    <property type="protein sequence ID" value="URQ62873.1"/>
    <property type="molecule type" value="Genomic_DNA"/>
</dbReference>
<accession>A0A9Q8TXR0</accession>